<gene>
    <name evidence="2" type="ORF">HMPREF1318_3094</name>
</gene>
<evidence type="ECO:0000256" key="1">
    <source>
        <dbReference type="SAM" id="MobiDB-lite"/>
    </source>
</evidence>
<protein>
    <submittedName>
        <fullName evidence="2">Uncharacterized protein</fullName>
    </submittedName>
</protein>
<evidence type="ECO:0000313" key="2">
    <source>
        <dbReference type="EMBL" id="EJF46476.1"/>
    </source>
</evidence>
<accession>J0XCQ0</accession>
<organism evidence="2 3">
    <name type="scientific">Actinomyces massiliensis F0489</name>
    <dbReference type="NCBI Taxonomy" id="1125718"/>
    <lineage>
        <taxon>Bacteria</taxon>
        <taxon>Bacillati</taxon>
        <taxon>Actinomycetota</taxon>
        <taxon>Actinomycetes</taxon>
        <taxon>Actinomycetales</taxon>
        <taxon>Actinomycetaceae</taxon>
        <taxon>Actinomyces</taxon>
    </lineage>
</organism>
<dbReference type="AlphaFoldDB" id="J0XCQ0"/>
<name>J0XCQ0_9ACTO</name>
<sequence>MVLLNAEAGAGRRRREGSAYKSMAGVPADSPDGTRVVTPT</sequence>
<feature type="non-terminal residue" evidence="2">
    <location>
        <position position="40"/>
    </location>
</feature>
<reference evidence="2 3" key="1">
    <citation type="submission" date="2012-05" db="EMBL/GenBank/DDBJ databases">
        <authorList>
            <person name="Harkins D.M."/>
            <person name="Madupu R."/>
            <person name="Durkin A.S."/>
            <person name="Torralba M."/>
            <person name="Methe B."/>
            <person name="Sutton G.G."/>
            <person name="Nelson K.E."/>
        </authorList>
    </citation>
    <scope>NUCLEOTIDE SEQUENCE [LARGE SCALE GENOMIC DNA]</scope>
    <source>
        <strain evidence="2 3">F0489</strain>
    </source>
</reference>
<dbReference type="Proteomes" id="UP000002941">
    <property type="component" value="Unassembled WGS sequence"/>
</dbReference>
<keyword evidence="3" id="KW-1185">Reference proteome</keyword>
<comment type="caution">
    <text evidence="2">The sequence shown here is derived from an EMBL/GenBank/DDBJ whole genome shotgun (WGS) entry which is preliminary data.</text>
</comment>
<dbReference type="EMBL" id="AKFT01000060">
    <property type="protein sequence ID" value="EJF46476.1"/>
    <property type="molecule type" value="Genomic_DNA"/>
</dbReference>
<proteinExistence type="predicted"/>
<feature type="region of interest" description="Disordered" evidence="1">
    <location>
        <begin position="1"/>
        <end position="40"/>
    </location>
</feature>
<evidence type="ECO:0000313" key="3">
    <source>
        <dbReference type="Proteomes" id="UP000002941"/>
    </source>
</evidence>